<dbReference type="Pfam" id="PF13742">
    <property type="entry name" value="tRNA_anti_2"/>
    <property type="match status" value="1"/>
</dbReference>
<dbReference type="InterPro" id="IPR003753">
    <property type="entry name" value="Exonuc_VII_L"/>
</dbReference>
<feature type="domain" description="Exonuclease VII large subunit C-terminal" evidence="6">
    <location>
        <begin position="140"/>
        <end position="453"/>
    </location>
</feature>
<dbReference type="OrthoDB" id="9802795at2"/>
<dbReference type="GO" id="GO:0008855">
    <property type="term" value="F:exodeoxyribonuclease VII activity"/>
    <property type="evidence" value="ECO:0007669"/>
    <property type="project" value="UniProtKB-UniRule"/>
</dbReference>
<sequence>MTIARSYSLVELCRSLRACIAHGFDGKYWIHAETLDVRTNESSGHCYLELVQKGEDDDRLIARMRASMWRNVAVEVCSRFKQQTGMDFASGMEVMLLVSVSFHEQFGLSLVIHNIDPAYTLGDLARRRREIVDRLKHEGLLERNRELPLPRPVRSLAIISSASAAGYGDFVHHLSDTTEGFVFYTHLYPAVMQGEQAERSILVALERIVADCRLYDAVVVIRGGGAVAELSCFDSYAIARAVALFPLPVICGIGHDRDCSVLDIVASVSLKTPTAVADYLISSMRKEADMIERLAMNLRMGAQQLLLGYADRQERLAIGLSQPLNRLMRCYADRLGSLEKSLAVEGHRFLQVEQRRLSGISDKLPLLRREQTNRLLQQLTLCCRRIAPAARQCLALRDRELSLHEQAIRLSEPKRILERGFVFVTGGNGLFHTRSSSLEAGERVCLHFADGQKIAHIAHTEETDEQQ</sequence>
<keyword evidence="3 5" id="KW-0378">Hydrolase</keyword>
<proteinExistence type="inferred from homology"/>
<dbReference type="Proteomes" id="UP000030136">
    <property type="component" value="Unassembled WGS sequence"/>
</dbReference>
<dbReference type="GO" id="GO:0009318">
    <property type="term" value="C:exodeoxyribonuclease VII complex"/>
    <property type="evidence" value="ECO:0007669"/>
    <property type="project" value="UniProtKB-UniRule"/>
</dbReference>
<keyword evidence="1" id="KW-0963">Cytoplasm</keyword>
<reference evidence="8 10" key="1">
    <citation type="submission" date="2014-08" db="EMBL/GenBank/DDBJ databases">
        <title>Porphyromonas crevioricanis strain:COT-253_OH1447 Genome sequencing.</title>
        <authorList>
            <person name="Wallis C."/>
            <person name="Deusch O."/>
            <person name="O'Flynn C."/>
            <person name="Davis I."/>
            <person name="Jospin G."/>
            <person name="Darling A.E."/>
            <person name="Coil D.A."/>
            <person name="Alexiev A."/>
            <person name="Horsfall A."/>
            <person name="Kirkwood N."/>
            <person name="Harris S."/>
            <person name="Eisen J.A."/>
        </authorList>
    </citation>
    <scope>NUCLEOTIDE SEQUENCE [LARGE SCALE GENOMIC DNA]</scope>
    <source>
        <strain evidence="10">COT-253 OH1447</strain>
        <strain evidence="8">COT-253_OH1447</strain>
    </source>
</reference>
<dbReference type="EMBL" id="JQJC01000010">
    <property type="protein sequence ID" value="KGN95331.1"/>
    <property type="molecule type" value="Genomic_DNA"/>
</dbReference>
<dbReference type="InterPro" id="IPR020579">
    <property type="entry name" value="Exonuc_VII_lsu_C"/>
</dbReference>
<evidence type="ECO:0000313" key="11">
    <source>
        <dbReference type="Proteomes" id="UP000249300"/>
    </source>
</evidence>
<dbReference type="InterPro" id="IPR025824">
    <property type="entry name" value="OB-fold_nuc-bd_dom"/>
</dbReference>
<protein>
    <recommendedName>
        <fullName evidence="5">Exodeoxyribonuclease 7 large subunit</fullName>
        <ecNumber evidence="5">3.1.11.6</ecNumber>
    </recommendedName>
</protein>
<comment type="catalytic activity">
    <reaction evidence="5">
        <text>Exonucleolytic cleavage in either 5'- to 3'- or 3'- to 5'-direction to yield nucleoside 5'-phosphates.</text>
        <dbReference type="EC" id="3.1.11.6"/>
    </reaction>
</comment>
<dbReference type="GO" id="GO:0003676">
    <property type="term" value="F:nucleic acid binding"/>
    <property type="evidence" value="ECO:0007669"/>
    <property type="project" value="InterPro"/>
</dbReference>
<evidence type="ECO:0000256" key="1">
    <source>
        <dbReference type="ARBA" id="ARBA00022490"/>
    </source>
</evidence>
<dbReference type="eggNOG" id="COG1570">
    <property type="taxonomic scope" value="Bacteria"/>
</dbReference>
<evidence type="ECO:0000256" key="2">
    <source>
        <dbReference type="ARBA" id="ARBA00022722"/>
    </source>
</evidence>
<dbReference type="AlphaFoldDB" id="A0A0A2FW24"/>
<keyword evidence="4 5" id="KW-0269">Exonuclease</keyword>
<dbReference type="Pfam" id="PF02601">
    <property type="entry name" value="Exonuc_VII_L"/>
    <property type="match status" value="1"/>
</dbReference>
<dbReference type="RefSeq" id="WP_023937880.1">
    <property type="nucleotide sequence ID" value="NZ_FUXH01000002.1"/>
</dbReference>
<dbReference type="NCBIfam" id="TIGR00237">
    <property type="entry name" value="xseA"/>
    <property type="match status" value="1"/>
</dbReference>
<evidence type="ECO:0000256" key="5">
    <source>
        <dbReference type="RuleBase" id="RU004355"/>
    </source>
</evidence>
<keyword evidence="2 5" id="KW-0540">Nuclease</keyword>
<name>A0A0A2FW24_9PORP</name>
<feature type="domain" description="OB-fold nucleic acid binding" evidence="7">
    <location>
        <begin position="7"/>
        <end position="115"/>
    </location>
</feature>
<dbReference type="STRING" id="393921.HQ45_06040"/>
<dbReference type="EMBL" id="LS483447">
    <property type="protein sequence ID" value="SQH72769.1"/>
    <property type="molecule type" value="Genomic_DNA"/>
</dbReference>
<comment type="similarity">
    <text evidence="5">Belongs to the XseA family.</text>
</comment>
<organism evidence="9 11">
    <name type="scientific">Porphyromonas crevioricanis</name>
    <dbReference type="NCBI Taxonomy" id="393921"/>
    <lineage>
        <taxon>Bacteria</taxon>
        <taxon>Pseudomonadati</taxon>
        <taxon>Bacteroidota</taxon>
        <taxon>Bacteroidia</taxon>
        <taxon>Bacteroidales</taxon>
        <taxon>Porphyromonadaceae</taxon>
        <taxon>Porphyromonas</taxon>
    </lineage>
</organism>
<evidence type="ECO:0000256" key="4">
    <source>
        <dbReference type="ARBA" id="ARBA00022839"/>
    </source>
</evidence>
<keyword evidence="11" id="KW-1185">Reference proteome</keyword>
<dbReference type="Proteomes" id="UP000249300">
    <property type="component" value="Chromosome 1"/>
</dbReference>
<dbReference type="CDD" id="cd04489">
    <property type="entry name" value="ExoVII_LU_OBF"/>
    <property type="match status" value="1"/>
</dbReference>
<evidence type="ECO:0000313" key="8">
    <source>
        <dbReference type="EMBL" id="KGN95331.1"/>
    </source>
</evidence>
<dbReference type="EC" id="3.1.11.6" evidence="5"/>
<accession>A0A0A2FW24</accession>
<dbReference type="PANTHER" id="PTHR30008">
    <property type="entry name" value="EXODEOXYRIBONUCLEASE 7 LARGE SUBUNIT"/>
    <property type="match status" value="1"/>
</dbReference>
<evidence type="ECO:0000259" key="6">
    <source>
        <dbReference type="Pfam" id="PF02601"/>
    </source>
</evidence>
<evidence type="ECO:0000313" key="9">
    <source>
        <dbReference type="EMBL" id="SQH72769.1"/>
    </source>
</evidence>
<evidence type="ECO:0000256" key="3">
    <source>
        <dbReference type="ARBA" id="ARBA00022801"/>
    </source>
</evidence>
<reference evidence="9 11" key="2">
    <citation type="submission" date="2018-06" db="EMBL/GenBank/DDBJ databases">
        <authorList>
            <consortium name="Pathogen Informatics"/>
            <person name="Doyle S."/>
        </authorList>
    </citation>
    <scope>NUCLEOTIDE SEQUENCE [LARGE SCALE GENOMIC DNA]</scope>
    <source>
        <strain evidence="9 11">NCTC12858</strain>
    </source>
</reference>
<dbReference type="GO" id="GO:0006308">
    <property type="term" value="P:DNA catabolic process"/>
    <property type="evidence" value="ECO:0007669"/>
    <property type="project" value="UniProtKB-UniRule"/>
</dbReference>
<comment type="subcellular location">
    <subcellularLocation>
        <location evidence="5">Cytoplasm</location>
    </subcellularLocation>
</comment>
<dbReference type="GO" id="GO:0005737">
    <property type="term" value="C:cytoplasm"/>
    <property type="evidence" value="ECO:0007669"/>
    <property type="project" value="UniProtKB-SubCell"/>
</dbReference>
<evidence type="ECO:0000313" key="10">
    <source>
        <dbReference type="Proteomes" id="UP000030136"/>
    </source>
</evidence>
<dbReference type="PANTHER" id="PTHR30008:SF0">
    <property type="entry name" value="EXODEOXYRIBONUCLEASE 7 LARGE SUBUNIT"/>
    <property type="match status" value="1"/>
</dbReference>
<evidence type="ECO:0000259" key="7">
    <source>
        <dbReference type="Pfam" id="PF13742"/>
    </source>
</evidence>
<gene>
    <name evidence="9" type="primary">xseA</name>
    <name evidence="8" type="ORF">HQ38_03305</name>
    <name evidence="9" type="ORF">NCTC12858_00598</name>
</gene>
<dbReference type="KEGG" id="pcre:NCTC12858_00598"/>